<keyword evidence="1" id="KW-0540">Nuclease</keyword>
<name>A0A1G9GYW1_9EURY</name>
<keyword evidence="2" id="KW-1185">Reference proteome</keyword>
<keyword evidence="1" id="KW-0378">Hydrolase</keyword>
<dbReference type="Proteomes" id="UP000198882">
    <property type="component" value="Unassembled WGS sequence"/>
</dbReference>
<keyword evidence="1" id="KW-0269">Exonuclease</keyword>
<evidence type="ECO:0000313" key="1">
    <source>
        <dbReference type="EMBL" id="SDL05847.1"/>
    </source>
</evidence>
<dbReference type="AlphaFoldDB" id="A0A1G9GYW1"/>
<proteinExistence type="predicted"/>
<accession>A0A1G9GYW1</accession>
<gene>
    <name evidence="1" type="ORF">SAMN04515672_0069</name>
</gene>
<dbReference type="GO" id="GO:0004527">
    <property type="term" value="F:exonuclease activity"/>
    <property type="evidence" value="ECO:0007669"/>
    <property type="project" value="UniProtKB-KW"/>
</dbReference>
<sequence>MSRAHVSFSDLRTAAYCPRKCYYQRTDDEYEREPPPKVESIRALETRYEELLKAPANALESDPIAVSPVRYRDRLAATRDRLADAGHWSRLREPSARDVYASGRDCHGVVHKVLEEPLEPVLVSTGEPPDQGVWEPQSVHAVAAAKALAWEHQQQVERVWLEYPAYGVIRSVELTTRRKARYRRALRTVRELDGPPARTTNRSKCDACEFATQCGVRTRTLRSLLGF</sequence>
<organism evidence="1 2">
    <name type="scientific">Natronorubrum texcoconense</name>
    <dbReference type="NCBI Taxonomy" id="1095776"/>
    <lineage>
        <taxon>Archaea</taxon>
        <taxon>Methanobacteriati</taxon>
        <taxon>Methanobacteriota</taxon>
        <taxon>Stenosarchaea group</taxon>
        <taxon>Halobacteria</taxon>
        <taxon>Halobacteriales</taxon>
        <taxon>Natrialbaceae</taxon>
        <taxon>Natronorubrum</taxon>
    </lineage>
</organism>
<reference evidence="2" key="1">
    <citation type="submission" date="2016-10" db="EMBL/GenBank/DDBJ databases">
        <authorList>
            <person name="Varghese N."/>
            <person name="Submissions S."/>
        </authorList>
    </citation>
    <scope>NUCLEOTIDE SEQUENCE [LARGE SCALE GENOMIC DNA]</scope>
    <source>
        <strain evidence="2">B4,CECT 8067,JCM 17497</strain>
    </source>
</reference>
<dbReference type="OrthoDB" id="26676at2157"/>
<dbReference type="RefSeq" id="WP_090312276.1">
    <property type="nucleotide sequence ID" value="NZ_FNFE01000010.1"/>
</dbReference>
<dbReference type="Gene3D" id="3.90.320.10">
    <property type="match status" value="1"/>
</dbReference>
<dbReference type="InterPro" id="IPR011604">
    <property type="entry name" value="PDDEXK-like_dom_sf"/>
</dbReference>
<dbReference type="EMBL" id="FNFE01000010">
    <property type="protein sequence ID" value="SDL05847.1"/>
    <property type="molecule type" value="Genomic_DNA"/>
</dbReference>
<dbReference type="STRING" id="1095776.SAMN04515672_0069"/>
<evidence type="ECO:0000313" key="2">
    <source>
        <dbReference type="Proteomes" id="UP000198882"/>
    </source>
</evidence>
<protein>
    <submittedName>
        <fullName evidence="1">CRISPR-associated exonuclease Cas4</fullName>
    </submittedName>
</protein>